<gene>
    <name evidence="9" type="ORF">FBUS_05011</name>
</gene>
<dbReference type="AlphaFoldDB" id="A0A8E0RVT3"/>
<feature type="coiled-coil region" evidence="6">
    <location>
        <begin position="344"/>
        <end position="371"/>
    </location>
</feature>
<organism evidence="9 10">
    <name type="scientific">Fasciolopsis buskii</name>
    <dbReference type="NCBI Taxonomy" id="27845"/>
    <lineage>
        <taxon>Eukaryota</taxon>
        <taxon>Metazoa</taxon>
        <taxon>Spiralia</taxon>
        <taxon>Lophotrochozoa</taxon>
        <taxon>Platyhelminthes</taxon>
        <taxon>Trematoda</taxon>
        <taxon>Digenea</taxon>
        <taxon>Plagiorchiida</taxon>
        <taxon>Echinostomata</taxon>
        <taxon>Echinostomatoidea</taxon>
        <taxon>Fasciolidae</taxon>
        <taxon>Fasciolopsis</taxon>
    </lineage>
</organism>
<keyword evidence="1 4" id="KW-0238">DNA-binding</keyword>
<dbReference type="PANTHER" id="PTHR24336:SF8">
    <property type="entry name" value="LADYBIRD EARLY-RELATED"/>
    <property type="match status" value="1"/>
</dbReference>
<feature type="region of interest" description="Disordered" evidence="7">
    <location>
        <begin position="436"/>
        <end position="456"/>
    </location>
</feature>
<evidence type="ECO:0000256" key="7">
    <source>
        <dbReference type="SAM" id="MobiDB-lite"/>
    </source>
</evidence>
<evidence type="ECO:0000256" key="4">
    <source>
        <dbReference type="PROSITE-ProRule" id="PRU00108"/>
    </source>
</evidence>
<keyword evidence="3 4" id="KW-0539">Nucleus</keyword>
<evidence type="ECO:0000256" key="2">
    <source>
        <dbReference type="ARBA" id="ARBA00023155"/>
    </source>
</evidence>
<dbReference type="InterPro" id="IPR017970">
    <property type="entry name" value="Homeobox_CS"/>
</dbReference>
<protein>
    <submittedName>
        <fullName evidence="9">Homeo box containing protein</fullName>
    </submittedName>
</protein>
<dbReference type="GO" id="GO:0000981">
    <property type="term" value="F:DNA-binding transcription factor activity, RNA polymerase II-specific"/>
    <property type="evidence" value="ECO:0007669"/>
    <property type="project" value="InterPro"/>
</dbReference>
<dbReference type="InterPro" id="IPR009057">
    <property type="entry name" value="Homeodomain-like_sf"/>
</dbReference>
<dbReference type="PROSITE" id="PS50071">
    <property type="entry name" value="HOMEOBOX_2"/>
    <property type="match status" value="1"/>
</dbReference>
<reference evidence="9" key="1">
    <citation type="submission" date="2019-05" db="EMBL/GenBank/DDBJ databases">
        <title>Annotation for the trematode Fasciolopsis buski.</title>
        <authorList>
            <person name="Choi Y.-J."/>
        </authorList>
    </citation>
    <scope>NUCLEOTIDE SEQUENCE</scope>
    <source>
        <strain evidence="9">HT</strain>
        <tissue evidence="9">Whole worm</tissue>
    </source>
</reference>
<evidence type="ECO:0000256" key="3">
    <source>
        <dbReference type="ARBA" id="ARBA00023242"/>
    </source>
</evidence>
<proteinExistence type="predicted"/>
<feature type="region of interest" description="Disordered" evidence="7">
    <location>
        <begin position="150"/>
        <end position="169"/>
    </location>
</feature>
<dbReference type="Gene3D" id="1.10.10.60">
    <property type="entry name" value="Homeodomain-like"/>
    <property type="match status" value="1"/>
</dbReference>
<evidence type="ECO:0000313" key="9">
    <source>
        <dbReference type="EMBL" id="KAA0192319.1"/>
    </source>
</evidence>
<keyword evidence="10" id="KW-1185">Reference proteome</keyword>
<keyword evidence="2 4" id="KW-0371">Homeobox</keyword>
<dbReference type="GO" id="GO:0005634">
    <property type="term" value="C:nucleus"/>
    <property type="evidence" value="ECO:0007669"/>
    <property type="project" value="UniProtKB-SubCell"/>
</dbReference>
<dbReference type="SUPFAM" id="SSF46689">
    <property type="entry name" value="Homeodomain-like"/>
    <property type="match status" value="1"/>
</dbReference>
<dbReference type="Pfam" id="PF00046">
    <property type="entry name" value="Homeodomain"/>
    <property type="match status" value="1"/>
</dbReference>
<feature type="compositionally biased region" description="Low complexity" evidence="7">
    <location>
        <begin position="436"/>
        <end position="447"/>
    </location>
</feature>
<dbReference type="PANTHER" id="PTHR24336">
    <property type="entry name" value="TRANSCRIPTION FACTOR LBX"/>
    <property type="match status" value="1"/>
</dbReference>
<keyword evidence="6" id="KW-0175">Coiled coil</keyword>
<accession>A0A8E0RVT3</accession>
<feature type="compositionally biased region" description="Polar residues" evidence="7">
    <location>
        <begin position="159"/>
        <end position="169"/>
    </location>
</feature>
<dbReference type="Proteomes" id="UP000728185">
    <property type="component" value="Unassembled WGS sequence"/>
</dbReference>
<dbReference type="CDD" id="cd00086">
    <property type="entry name" value="homeodomain"/>
    <property type="match status" value="1"/>
</dbReference>
<feature type="domain" description="Homeobox" evidence="8">
    <location>
        <begin position="297"/>
        <end position="357"/>
    </location>
</feature>
<evidence type="ECO:0000256" key="5">
    <source>
        <dbReference type="RuleBase" id="RU000682"/>
    </source>
</evidence>
<evidence type="ECO:0000256" key="6">
    <source>
        <dbReference type="SAM" id="Coils"/>
    </source>
</evidence>
<sequence>MPSFLITDILSHETQTNMSKISSEYVTDQESLSISPCVTDSSPSPSDASAFLVLNRYLSQSRADLAQSMFPLMWTHCTENSRINNSRTIQVDDESWKTHPLIEAFYKQTCLLMHNSSGTTQGSENLVWPSITFSRSGGAFHPVRRISISDNQAPHPRTRNSAFHGSSNSRQINNLDKIRASNSDFTLSDFEAKRMTECRRSAVGYTGEHDSSTDHACGSVNEKPIPLGLDDSDHCSGDDQSVAKGQCKSPYGSNSALDALIHMTASSMQRLNRKVDKPVSPTDRLELCSMGRSSQMTKRRKTRTTFSNSQLSELENNFNRQKYLTPTDRDRIAKHLGLSNTQVITWFQNRRAKLKREAEELERDILAARQQEQQKILDFHSQESKGGAASCDLQRLIPEDRWASPLDDERTHVSGRKDEVNEFSSRFPKFRTEAFSPSRWSDSSSVSGRLNDANNKNVGDDSDEIIALHQTDKLSLKATTCAVTQKMNRIISRKKSSVWSPAEELELMIN</sequence>
<feature type="DNA-binding region" description="Homeobox" evidence="4">
    <location>
        <begin position="299"/>
        <end position="358"/>
    </location>
</feature>
<dbReference type="OrthoDB" id="6159439at2759"/>
<comment type="caution">
    <text evidence="9">The sequence shown here is derived from an EMBL/GenBank/DDBJ whole genome shotgun (WGS) entry which is preliminary data.</text>
</comment>
<comment type="subcellular location">
    <subcellularLocation>
        <location evidence="4 5">Nucleus</location>
    </subcellularLocation>
</comment>
<evidence type="ECO:0000313" key="10">
    <source>
        <dbReference type="Proteomes" id="UP000728185"/>
    </source>
</evidence>
<dbReference type="SMART" id="SM00389">
    <property type="entry name" value="HOX"/>
    <property type="match status" value="1"/>
</dbReference>
<evidence type="ECO:0000259" key="8">
    <source>
        <dbReference type="PROSITE" id="PS50071"/>
    </source>
</evidence>
<dbReference type="GO" id="GO:1990837">
    <property type="term" value="F:sequence-specific double-stranded DNA binding"/>
    <property type="evidence" value="ECO:0007669"/>
    <property type="project" value="TreeGrafter"/>
</dbReference>
<dbReference type="InterPro" id="IPR001356">
    <property type="entry name" value="HD"/>
</dbReference>
<dbReference type="InterPro" id="IPR051892">
    <property type="entry name" value="LBX_TF"/>
</dbReference>
<name>A0A8E0RVT3_9TREM</name>
<evidence type="ECO:0000256" key="1">
    <source>
        <dbReference type="ARBA" id="ARBA00023125"/>
    </source>
</evidence>
<dbReference type="PROSITE" id="PS00027">
    <property type="entry name" value="HOMEOBOX_1"/>
    <property type="match status" value="1"/>
</dbReference>
<dbReference type="EMBL" id="LUCM01005764">
    <property type="protein sequence ID" value="KAA0192319.1"/>
    <property type="molecule type" value="Genomic_DNA"/>
</dbReference>